<organism evidence="3 4">
    <name type="scientific">Candidatus Phocaeicola excrementipullorum</name>
    <dbReference type="NCBI Taxonomy" id="2838731"/>
    <lineage>
        <taxon>Bacteria</taxon>
        <taxon>Pseudomonadati</taxon>
        <taxon>Bacteroidota</taxon>
        <taxon>Bacteroidia</taxon>
        <taxon>Bacteroidales</taxon>
        <taxon>Bacteroidaceae</taxon>
        <taxon>Phocaeicola</taxon>
    </lineage>
</organism>
<comment type="caution">
    <text evidence="3">The sequence shown here is derived from an EMBL/GenBank/DDBJ whole genome shotgun (WGS) entry which is preliminary data.</text>
</comment>
<dbReference type="InterPro" id="IPR036873">
    <property type="entry name" value="Rhodanese-like_dom_sf"/>
</dbReference>
<accession>A0A948X1X4</accession>
<name>A0A948X1X4_9BACT</name>
<protein>
    <submittedName>
        <fullName evidence="3">Rhodanese-like domain-containing protein</fullName>
    </submittedName>
</protein>
<dbReference type="Gene3D" id="3.40.250.10">
    <property type="entry name" value="Rhodanese-like domain"/>
    <property type="match status" value="1"/>
</dbReference>
<evidence type="ECO:0000313" key="3">
    <source>
        <dbReference type="EMBL" id="MBU3855464.1"/>
    </source>
</evidence>
<feature type="domain" description="Rhodanese" evidence="2">
    <location>
        <begin position="41"/>
        <end position="131"/>
    </location>
</feature>
<gene>
    <name evidence="3" type="ORF">H9928_02710</name>
</gene>
<proteinExistence type="predicted"/>
<dbReference type="SMART" id="SM00450">
    <property type="entry name" value="RHOD"/>
    <property type="match status" value="1"/>
</dbReference>
<reference evidence="3" key="1">
    <citation type="journal article" date="2021" name="PeerJ">
        <title>Extensive microbial diversity within the chicken gut microbiome revealed by metagenomics and culture.</title>
        <authorList>
            <person name="Gilroy R."/>
            <person name="Ravi A."/>
            <person name="Getino M."/>
            <person name="Pursley I."/>
            <person name="Horton D.L."/>
            <person name="Alikhan N.F."/>
            <person name="Baker D."/>
            <person name="Gharbi K."/>
            <person name="Hall N."/>
            <person name="Watson M."/>
            <person name="Adriaenssens E.M."/>
            <person name="Foster-Nyarko E."/>
            <person name="Jarju S."/>
            <person name="Secka A."/>
            <person name="Antonio M."/>
            <person name="Oren A."/>
            <person name="Chaudhuri R.R."/>
            <person name="La Ragione R."/>
            <person name="Hildebrand F."/>
            <person name="Pallen M.J."/>
        </authorList>
    </citation>
    <scope>NUCLEOTIDE SEQUENCE</scope>
    <source>
        <strain evidence="3">8470</strain>
    </source>
</reference>
<evidence type="ECO:0000313" key="4">
    <source>
        <dbReference type="Proteomes" id="UP000784286"/>
    </source>
</evidence>
<keyword evidence="1" id="KW-0732">Signal</keyword>
<dbReference type="InterPro" id="IPR050229">
    <property type="entry name" value="GlpE_sulfurtransferase"/>
</dbReference>
<dbReference type="SUPFAM" id="SSF52821">
    <property type="entry name" value="Rhodanese/Cell cycle control phosphatase"/>
    <property type="match status" value="1"/>
</dbReference>
<dbReference type="EMBL" id="JAHLFJ010000029">
    <property type="protein sequence ID" value="MBU3855464.1"/>
    <property type="molecule type" value="Genomic_DNA"/>
</dbReference>
<sequence length="131" mass="14832">MKKLFQIITFCLSAIIIPACAGKADTKFTNLSADEFERLIDDSEVQCVDVRTATEYSEEHIAGSLNINVLDQHFLDDAEKQLEHNRPVAVYCRSGRRSRNAAERLSERGYTVFNLDKGFEGWKDAGKNTEK</sequence>
<dbReference type="Proteomes" id="UP000784286">
    <property type="component" value="Unassembled WGS sequence"/>
</dbReference>
<dbReference type="PANTHER" id="PTHR43031:SF18">
    <property type="entry name" value="RHODANESE-RELATED SULFURTRANSFERASES"/>
    <property type="match status" value="1"/>
</dbReference>
<evidence type="ECO:0000256" key="1">
    <source>
        <dbReference type="SAM" id="SignalP"/>
    </source>
</evidence>
<dbReference type="AlphaFoldDB" id="A0A948X1X4"/>
<feature type="chain" id="PRO_5036785051" evidence="1">
    <location>
        <begin position="22"/>
        <end position="131"/>
    </location>
</feature>
<feature type="signal peptide" evidence="1">
    <location>
        <begin position="1"/>
        <end position="21"/>
    </location>
</feature>
<dbReference type="InterPro" id="IPR001763">
    <property type="entry name" value="Rhodanese-like_dom"/>
</dbReference>
<dbReference type="Pfam" id="PF00581">
    <property type="entry name" value="Rhodanese"/>
    <property type="match status" value="1"/>
</dbReference>
<reference evidence="3" key="2">
    <citation type="submission" date="2021-04" db="EMBL/GenBank/DDBJ databases">
        <authorList>
            <person name="Gilroy R."/>
        </authorList>
    </citation>
    <scope>NUCLEOTIDE SEQUENCE</scope>
    <source>
        <strain evidence="3">8470</strain>
    </source>
</reference>
<dbReference type="CDD" id="cd00158">
    <property type="entry name" value="RHOD"/>
    <property type="match status" value="1"/>
</dbReference>
<dbReference type="PANTHER" id="PTHR43031">
    <property type="entry name" value="FAD-DEPENDENT OXIDOREDUCTASE"/>
    <property type="match status" value="1"/>
</dbReference>
<evidence type="ECO:0000259" key="2">
    <source>
        <dbReference type="PROSITE" id="PS50206"/>
    </source>
</evidence>
<dbReference type="PROSITE" id="PS50206">
    <property type="entry name" value="RHODANESE_3"/>
    <property type="match status" value="1"/>
</dbReference>